<dbReference type="InterPro" id="IPR027417">
    <property type="entry name" value="P-loop_NTPase"/>
</dbReference>
<gene>
    <name evidence="2" type="ordered locus">GAU_3721</name>
</gene>
<dbReference type="KEGG" id="gau:GAU_3721"/>
<reference evidence="3" key="1">
    <citation type="submission" date="2006-03" db="EMBL/GenBank/DDBJ databases">
        <title>Complete genome sequence of Gemmatimonas aurantiaca T-27 that represents a novel phylum Gemmatimonadetes.</title>
        <authorList>
            <person name="Takasaki K."/>
            <person name="Ichikawa N."/>
            <person name="Miura H."/>
            <person name="Matsushita S."/>
            <person name="Watanabe Y."/>
            <person name="Oguchi A."/>
            <person name="Ankai A."/>
            <person name="Yashiro I."/>
            <person name="Takahashi M."/>
            <person name="Terui Y."/>
            <person name="Fukui S."/>
            <person name="Yokoyama H."/>
            <person name="Tanikawa S."/>
            <person name="Hanada S."/>
            <person name="Kamagata Y."/>
            <person name="Fujita N."/>
        </authorList>
    </citation>
    <scope>NUCLEOTIDE SEQUENCE [LARGE SCALE GENOMIC DNA]</scope>
    <source>
        <strain evidence="3">T-27 / DSM 14586 / JCM 11422 / NBRC 100505</strain>
    </source>
</reference>
<evidence type="ECO:0000313" key="2">
    <source>
        <dbReference type="EMBL" id="BAH40763.1"/>
    </source>
</evidence>
<dbReference type="HOGENOM" id="CLU_031446_0_0_0"/>
<protein>
    <recommendedName>
        <fullName evidence="1">Schlafen group 3-like DNA/RNA helicase domain-containing protein</fullName>
    </recommendedName>
</protein>
<evidence type="ECO:0000259" key="1">
    <source>
        <dbReference type="Pfam" id="PF09848"/>
    </source>
</evidence>
<dbReference type="SUPFAM" id="SSF52540">
    <property type="entry name" value="P-loop containing nucleoside triphosphate hydrolases"/>
    <property type="match status" value="1"/>
</dbReference>
<name>C1AE36_GEMAT</name>
<dbReference type="InterPro" id="IPR018647">
    <property type="entry name" value="SLFN_3-like_DNA/RNA_helicase"/>
</dbReference>
<feature type="domain" description="Schlafen group 3-like DNA/RNA helicase" evidence="1">
    <location>
        <begin position="242"/>
        <end position="635"/>
    </location>
</feature>
<sequence length="664" mass="73823">MTTPNDIARHSAFYASPISQFLAADDATVLGHLAGGSGLAIDGAQTEAWKEQVRVLKQTLPGVDGSLFLEFDVPRLGSRIDGVVVANSAVIPIEFKVGEHRYAKGDYNQAWDYALDLKNFHEASRELPIFPVLCATNGATPDTGWQRPHADGVYPPIKSNATSVGDAVRSAIALAPSAPVDADAWGRAPYRPSPTIIEAAKALYAQHSVQAIARSDAGARNLHVTTQCVEEIITRSRAQREKAIVFVTGVPGAGKTLVGLNIATQHLGQDDTHAVFLSGNGPLVAVLREALVEDDIQRQRALGNTPERKGVVRLKVKPFIQNVHHFRDEGLRSAAPPIEHVAIFDESQRAWSREKTALFMKQRKGVADFSMSEPEFLISYMDRHKDWAVIVCLVGGGQEIHTGESGIGAWLDAVRDKYPHWHTYISPELHDSEYAAGKSIERLGSHAHVETQYALHLAVSMRSFRAQKVSGFVKAALDADEDKARELLTEVLKTYSVVLTRDRTLAKKWVREQARGNERYGLVASSQAQRLKAYCIDVRVDVDPVKYFLADRADTRSSYYLEDAATEFQTQGLELDWTMMSWDADLRRTNGRWSYHNFRGDRWTNVHNADRQRYLLNAYRVLLTRARQGMAIFVPKGRKSDATLSPENYEQTSQYLQSLGIPLL</sequence>
<dbReference type="STRING" id="379066.GAU_3721"/>
<dbReference type="EMBL" id="AP009153">
    <property type="protein sequence ID" value="BAH40763.1"/>
    <property type="molecule type" value="Genomic_DNA"/>
</dbReference>
<organism evidence="2 3">
    <name type="scientific">Gemmatimonas aurantiaca (strain DSM 14586 / JCM 11422 / NBRC 100505 / T-27)</name>
    <dbReference type="NCBI Taxonomy" id="379066"/>
    <lineage>
        <taxon>Bacteria</taxon>
        <taxon>Pseudomonadati</taxon>
        <taxon>Gemmatimonadota</taxon>
        <taxon>Gemmatimonadia</taxon>
        <taxon>Gemmatimonadales</taxon>
        <taxon>Gemmatimonadaceae</taxon>
        <taxon>Gemmatimonas</taxon>
    </lineage>
</organism>
<dbReference type="RefSeq" id="WP_015895530.1">
    <property type="nucleotide sequence ID" value="NC_012489.1"/>
</dbReference>
<evidence type="ECO:0000313" key="3">
    <source>
        <dbReference type="Proteomes" id="UP000002209"/>
    </source>
</evidence>
<keyword evidence="3" id="KW-1185">Reference proteome</keyword>
<dbReference type="Pfam" id="PF09848">
    <property type="entry name" value="SLFN-g3_helicase"/>
    <property type="match status" value="1"/>
</dbReference>
<dbReference type="Proteomes" id="UP000002209">
    <property type="component" value="Chromosome"/>
</dbReference>
<proteinExistence type="predicted"/>
<dbReference type="AlphaFoldDB" id="C1AE36"/>
<dbReference type="eggNOG" id="COG3410">
    <property type="taxonomic scope" value="Bacteria"/>
</dbReference>
<accession>C1AE36</accession>